<evidence type="ECO:0000313" key="6">
    <source>
        <dbReference type="EMBL" id="KAL2801821.1"/>
    </source>
</evidence>
<protein>
    <recommendedName>
        <fullName evidence="5">Zn(2)-C6 fungal-type domain-containing protein</fullName>
    </recommendedName>
</protein>
<dbReference type="Pfam" id="PF11951">
    <property type="entry name" value="Fungal_trans_2"/>
    <property type="match status" value="1"/>
</dbReference>
<evidence type="ECO:0000313" key="7">
    <source>
        <dbReference type="Proteomes" id="UP001610334"/>
    </source>
</evidence>
<keyword evidence="7" id="KW-1185">Reference proteome</keyword>
<comment type="caution">
    <text evidence="6">The sequence shown here is derived from an EMBL/GenBank/DDBJ whole genome shotgun (WGS) entry which is preliminary data.</text>
</comment>
<dbReference type="PANTHER" id="PTHR37540">
    <property type="entry name" value="TRANSCRIPTION FACTOR (ACR-2), PUTATIVE-RELATED-RELATED"/>
    <property type="match status" value="1"/>
</dbReference>
<sequence>MAMRWSCEPCRQKKRKCDRGVPACGLCVQRGRRCFYPPYLLGQAKAARHPDNMIASTSAQAWDAVTYSLFSAWAVQSPDIPMSYPIPSRWYIPRLLKEFIEGLGVCRLQVGVNSTAHQFQTIWPRDAMSDPALFHATLYAGGSYLDIGRGEPQSEITLYHQAQAIKLVNERLSDPRTAVEDRTVLAITPLALFANLTGNRAVADTHREGLRVLVEMRGGHDKLGFEGLASALIRMNSIVYNIAFDLEPATISAPLGPPPLGLERRILKTPSTLSSRIHCLPAILEILHHVYSFKLVFQSQESVDATGRHGAHSSLHASSTPGLHLEDPIYYCCHLAVRLFHCIVNNTLTCNPSSSSTILDTIASELKVALALTDPYLWTGTIPAVLCWICLTGAAASNDPQTRIWFYFRQAPAARVLNFGSGHIFQDELWSHFRWLRMLRLGSMRYLSEETGSP</sequence>
<keyword evidence="1" id="KW-0805">Transcription regulation</keyword>
<evidence type="ECO:0000256" key="2">
    <source>
        <dbReference type="ARBA" id="ARBA00023125"/>
    </source>
</evidence>
<dbReference type="InterPro" id="IPR001138">
    <property type="entry name" value="Zn2Cys6_DnaBD"/>
</dbReference>
<dbReference type="PANTHER" id="PTHR37540:SF5">
    <property type="entry name" value="TRANSCRIPTION FACTOR DOMAIN-CONTAINING PROTEIN"/>
    <property type="match status" value="1"/>
</dbReference>
<dbReference type="EMBL" id="JBFXLT010000240">
    <property type="protein sequence ID" value="KAL2801821.1"/>
    <property type="molecule type" value="Genomic_DNA"/>
</dbReference>
<evidence type="ECO:0000256" key="3">
    <source>
        <dbReference type="ARBA" id="ARBA00023163"/>
    </source>
</evidence>
<evidence type="ECO:0000256" key="4">
    <source>
        <dbReference type="ARBA" id="ARBA00023242"/>
    </source>
</evidence>
<dbReference type="InterPro" id="IPR021858">
    <property type="entry name" value="Fun_TF"/>
</dbReference>
<organism evidence="6 7">
    <name type="scientific">Aspergillus granulosus</name>
    <dbReference type="NCBI Taxonomy" id="176169"/>
    <lineage>
        <taxon>Eukaryota</taxon>
        <taxon>Fungi</taxon>
        <taxon>Dikarya</taxon>
        <taxon>Ascomycota</taxon>
        <taxon>Pezizomycotina</taxon>
        <taxon>Eurotiomycetes</taxon>
        <taxon>Eurotiomycetidae</taxon>
        <taxon>Eurotiales</taxon>
        <taxon>Aspergillaceae</taxon>
        <taxon>Aspergillus</taxon>
        <taxon>Aspergillus subgen. Nidulantes</taxon>
    </lineage>
</organism>
<dbReference type="Gene3D" id="4.10.240.10">
    <property type="entry name" value="Zn(2)-C6 fungal-type DNA-binding domain"/>
    <property type="match status" value="1"/>
</dbReference>
<feature type="domain" description="Zn(2)-C6 fungal-type" evidence="5">
    <location>
        <begin position="6"/>
        <end position="36"/>
    </location>
</feature>
<reference evidence="6 7" key="1">
    <citation type="submission" date="2024-07" db="EMBL/GenBank/DDBJ databases">
        <title>Section-level genome sequencing and comparative genomics of Aspergillus sections Usti and Cavernicolus.</title>
        <authorList>
            <consortium name="Lawrence Berkeley National Laboratory"/>
            <person name="Nybo J.L."/>
            <person name="Vesth T.C."/>
            <person name="Theobald S."/>
            <person name="Frisvad J.C."/>
            <person name="Larsen T.O."/>
            <person name="Kjaerboelling I."/>
            <person name="Rothschild-Mancinelli K."/>
            <person name="Lyhne E.K."/>
            <person name="Kogle M.E."/>
            <person name="Barry K."/>
            <person name="Clum A."/>
            <person name="Na H."/>
            <person name="Ledsgaard L."/>
            <person name="Lin J."/>
            <person name="Lipzen A."/>
            <person name="Kuo A."/>
            <person name="Riley R."/>
            <person name="Mondo S."/>
            <person name="Labutti K."/>
            <person name="Haridas S."/>
            <person name="Pangalinan J."/>
            <person name="Salamov A.A."/>
            <person name="Simmons B.A."/>
            <person name="Magnuson J.K."/>
            <person name="Chen J."/>
            <person name="Drula E."/>
            <person name="Henrissat B."/>
            <person name="Wiebenga A."/>
            <person name="Lubbers R.J."/>
            <person name="Gomes A.C."/>
            <person name="Makela M.R."/>
            <person name="Stajich J."/>
            <person name="Grigoriev I.V."/>
            <person name="Mortensen U.H."/>
            <person name="De Vries R.P."/>
            <person name="Baker S.E."/>
            <person name="Andersen M.R."/>
        </authorList>
    </citation>
    <scope>NUCLEOTIDE SEQUENCE [LARGE SCALE GENOMIC DNA]</scope>
    <source>
        <strain evidence="6 7">CBS 588.65</strain>
    </source>
</reference>
<gene>
    <name evidence="6" type="ORF">BJX63DRAFT_150491</name>
</gene>
<dbReference type="PROSITE" id="PS00463">
    <property type="entry name" value="ZN2_CY6_FUNGAL_1"/>
    <property type="match status" value="1"/>
</dbReference>
<evidence type="ECO:0000256" key="1">
    <source>
        <dbReference type="ARBA" id="ARBA00023015"/>
    </source>
</evidence>
<name>A0ABR4GRZ4_9EURO</name>
<accession>A0ABR4GRZ4</accession>
<dbReference type="Pfam" id="PF00172">
    <property type="entry name" value="Zn_clus"/>
    <property type="match status" value="1"/>
</dbReference>
<dbReference type="SUPFAM" id="SSF57701">
    <property type="entry name" value="Zn2/Cys6 DNA-binding domain"/>
    <property type="match status" value="1"/>
</dbReference>
<evidence type="ECO:0000259" key="5">
    <source>
        <dbReference type="PROSITE" id="PS50048"/>
    </source>
</evidence>
<proteinExistence type="predicted"/>
<keyword evidence="4" id="KW-0539">Nucleus</keyword>
<dbReference type="SMART" id="SM00066">
    <property type="entry name" value="GAL4"/>
    <property type="match status" value="1"/>
</dbReference>
<keyword evidence="2" id="KW-0238">DNA-binding</keyword>
<dbReference type="Proteomes" id="UP001610334">
    <property type="component" value="Unassembled WGS sequence"/>
</dbReference>
<keyword evidence="3" id="KW-0804">Transcription</keyword>
<dbReference type="InterPro" id="IPR036864">
    <property type="entry name" value="Zn2-C6_fun-type_DNA-bd_sf"/>
</dbReference>
<dbReference type="PROSITE" id="PS50048">
    <property type="entry name" value="ZN2_CY6_FUNGAL_2"/>
    <property type="match status" value="1"/>
</dbReference>
<dbReference type="CDD" id="cd00067">
    <property type="entry name" value="GAL4"/>
    <property type="match status" value="1"/>
</dbReference>